<evidence type="ECO:0000313" key="3">
    <source>
        <dbReference type="EMBL" id="MBB5434232.1"/>
    </source>
</evidence>
<feature type="region of interest" description="Disordered" evidence="1">
    <location>
        <begin position="78"/>
        <end position="131"/>
    </location>
</feature>
<feature type="compositionally biased region" description="Basic and acidic residues" evidence="1">
    <location>
        <begin position="105"/>
        <end position="117"/>
    </location>
</feature>
<dbReference type="RefSeq" id="WP_184394693.1">
    <property type="nucleotide sequence ID" value="NZ_BAAAJD010000021.1"/>
</dbReference>
<sequence>MTEQPDRLVLEYVSRVGEAAYGAVPSRRRVAFLAEVRARLDEACAAAGARTAEEVREVLRAFGDPEEVVDAELAALAGEGGGAEDAEDGADGSGGGGPGGSGKGARGERVYRRREPPPWRGGPETGWLGARAGTGRAVAVGPERGSPIVTTRSARSTAGRAAGTVGALLAHPAELVALLLHLAGAVLGAAAPLWPVAAVMVGLSGVWRRRDKWVLVGGPIAATAVGMALWPGEAPYVDQYLLGSLADTGVVGLRAALAGCALYMLVRIAKAAGKTAAKKAENGVMDR</sequence>
<dbReference type="Proteomes" id="UP000572635">
    <property type="component" value="Unassembled WGS sequence"/>
</dbReference>
<dbReference type="AlphaFoldDB" id="A0A7W8VFB2"/>
<evidence type="ECO:0000313" key="4">
    <source>
        <dbReference type="Proteomes" id="UP000572635"/>
    </source>
</evidence>
<name>A0A7W8VFB2_9ACTN</name>
<comment type="caution">
    <text evidence="3">The sequence shown here is derived from an EMBL/GenBank/DDBJ whole genome shotgun (WGS) entry which is preliminary data.</text>
</comment>
<dbReference type="EMBL" id="JACHDB010000001">
    <property type="protein sequence ID" value="MBB5434232.1"/>
    <property type="molecule type" value="Genomic_DNA"/>
</dbReference>
<keyword evidence="4" id="KW-1185">Reference proteome</keyword>
<feature type="transmembrane region" description="Helical" evidence="2">
    <location>
        <begin position="251"/>
        <end position="269"/>
    </location>
</feature>
<keyword evidence="2" id="KW-0472">Membrane</keyword>
<protein>
    <submittedName>
        <fullName evidence="3">Uncharacterized protein</fullName>
    </submittedName>
</protein>
<organism evidence="3 4">
    <name type="scientific">Nocardiopsis composta</name>
    <dbReference type="NCBI Taxonomy" id="157465"/>
    <lineage>
        <taxon>Bacteria</taxon>
        <taxon>Bacillati</taxon>
        <taxon>Actinomycetota</taxon>
        <taxon>Actinomycetes</taxon>
        <taxon>Streptosporangiales</taxon>
        <taxon>Nocardiopsidaceae</taxon>
        <taxon>Nocardiopsis</taxon>
    </lineage>
</organism>
<evidence type="ECO:0000256" key="1">
    <source>
        <dbReference type="SAM" id="MobiDB-lite"/>
    </source>
</evidence>
<keyword evidence="2" id="KW-1133">Transmembrane helix</keyword>
<keyword evidence="2" id="KW-0812">Transmembrane</keyword>
<feature type="transmembrane region" description="Helical" evidence="2">
    <location>
        <begin position="178"/>
        <end position="201"/>
    </location>
</feature>
<gene>
    <name evidence="3" type="ORF">HDA36_004316</name>
</gene>
<accession>A0A7W8VFB2</accession>
<feature type="region of interest" description="Disordered" evidence="1">
    <location>
        <begin position="136"/>
        <end position="155"/>
    </location>
</feature>
<reference evidence="3 4" key="1">
    <citation type="submission" date="2020-08" db="EMBL/GenBank/DDBJ databases">
        <title>Sequencing the genomes of 1000 actinobacteria strains.</title>
        <authorList>
            <person name="Klenk H.-P."/>
        </authorList>
    </citation>
    <scope>NUCLEOTIDE SEQUENCE [LARGE SCALE GENOMIC DNA]</scope>
    <source>
        <strain evidence="3 4">DSM 44551</strain>
    </source>
</reference>
<proteinExistence type="predicted"/>
<feature type="compositionally biased region" description="Gly residues" evidence="1">
    <location>
        <begin position="91"/>
        <end position="104"/>
    </location>
</feature>
<evidence type="ECO:0000256" key="2">
    <source>
        <dbReference type="SAM" id="Phobius"/>
    </source>
</evidence>
<feature type="transmembrane region" description="Helical" evidence="2">
    <location>
        <begin position="213"/>
        <end position="231"/>
    </location>
</feature>